<protein>
    <submittedName>
        <fullName evidence="1">Uncharacterized protein</fullName>
    </submittedName>
</protein>
<feature type="non-terminal residue" evidence="1">
    <location>
        <position position="73"/>
    </location>
</feature>
<proteinExistence type="predicted"/>
<comment type="caution">
    <text evidence="1">The sequence shown here is derived from an EMBL/GenBank/DDBJ whole genome shotgun (WGS) entry which is preliminary data.</text>
</comment>
<evidence type="ECO:0000313" key="2">
    <source>
        <dbReference type="Proteomes" id="UP000676336"/>
    </source>
</evidence>
<reference evidence="1" key="1">
    <citation type="submission" date="2021-02" db="EMBL/GenBank/DDBJ databases">
        <authorList>
            <person name="Nowell W R."/>
        </authorList>
    </citation>
    <scope>NUCLEOTIDE SEQUENCE</scope>
</reference>
<dbReference type="Proteomes" id="UP000676336">
    <property type="component" value="Unassembled WGS sequence"/>
</dbReference>
<dbReference type="AlphaFoldDB" id="A0A8S3BDX1"/>
<dbReference type="EMBL" id="CAJOBI010154092">
    <property type="protein sequence ID" value="CAF4823663.1"/>
    <property type="molecule type" value="Genomic_DNA"/>
</dbReference>
<organism evidence="1 2">
    <name type="scientific">Rotaria magnacalcarata</name>
    <dbReference type="NCBI Taxonomy" id="392030"/>
    <lineage>
        <taxon>Eukaryota</taxon>
        <taxon>Metazoa</taxon>
        <taxon>Spiralia</taxon>
        <taxon>Gnathifera</taxon>
        <taxon>Rotifera</taxon>
        <taxon>Eurotatoria</taxon>
        <taxon>Bdelloidea</taxon>
        <taxon>Philodinida</taxon>
        <taxon>Philodinidae</taxon>
        <taxon>Rotaria</taxon>
    </lineage>
</organism>
<name>A0A8S3BDX1_9BILA</name>
<sequence length="73" mass="8387">MQILFSPSSIALNTLESLVAQNLHARAQTELKSNGEHYVLPRRAPNGYDETKNIENFHKACQVMRQTYFNYMG</sequence>
<gene>
    <name evidence="1" type="ORF">SMN809_LOCUS48152</name>
</gene>
<evidence type="ECO:0000313" key="1">
    <source>
        <dbReference type="EMBL" id="CAF4823663.1"/>
    </source>
</evidence>
<accession>A0A8S3BDX1</accession>